<dbReference type="EC" id="2.7.10.1" evidence="2"/>
<keyword evidence="12" id="KW-0829">Tyrosine-protein kinase</keyword>
<keyword evidence="9" id="KW-0067">ATP-binding</keyword>
<keyword evidence="7" id="KW-0547">Nucleotide-binding</keyword>
<evidence type="ECO:0000256" key="13">
    <source>
        <dbReference type="ARBA" id="ARBA00023157"/>
    </source>
</evidence>
<proteinExistence type="predicted"/>
<evidence type="ECO:0000256" key="9">
    <source>
        <dbReference type="ARBA" id="ARBA00022840"/>
    </source>
</evidence>
<evidence type="ECO:0000256" key="4">
    <source>
        <dbReference type="ARBA" id="ARBA00022679"/>
    </source>
</evidence>
<keyword evidence="17" id="KW-0614">Plasmid</keyword>
<dbReference type="RefSeq" id="WP_000090002.1">
    <property type="nucleotide sequence ID" value="NC_011774.1"/>
</dbReference>
<feature type="domain" description="ALK/LTK-like glycine-rich" evidence="16">
    <location>
        <begin position="21"/>
        <end position="223"/>
    </location>
</feature>
<evidence type="ECO:0000256" key="1">
    <source>
        <dbReference type="ARBA" id="ARBA00004251"/>
    </source>
</evidence>
<organism evidence="17 18">
    <name type="scientific">Bacillus cereus (strain G9842)</name>
    <dbReference type="NCBI Taxonomy" id="405531"/>
    <lineage>
        <taxon>Bacteria</taxon>
        <taxon>Bacillati</taxon>
        <taxon>Bacillota</taxon>
        <taxon>Bacilli</taxon>
        <taxon>Bacillales</taxon>
        <taxon>Bacillaceae</taxon>
        <taxon>Bacillus</taxon>
        <taxon>Bacillus cereus group</taxon>
    </lineage>
</organism>
<keyword evidence="8" id="KW-0418">Kinase</keyword>
<dbReference type="GO" id="GO:0005524">
    <property type="term" value="F:ATP binding"/>
    <property type="evidence" value="ECO:0007669"/>
    <property type="project" value="UniProtKB-KW"/>
</dbReference>
<evidence type="ECO:0000313" key="18">
    <source>
        <dbReference type="Proteomes" id="UP000006744"/>
    </source>
</evidence>
<evidence type="ECO:0000313" key="17">
    <source>
        <dbReference type="EMBL" id="ACK98810.1"/>
    </source>
</evidence>
<comment type="subcellular location">
    <subcellularLocation>
        <location evidence="1">Cell membrane</location>
        <topology evidence="1">Single-pass type I membrane protein</topology>
    </subcellularLocation>
</comment>
<dbReference type="InterPro" id="IPR055163">
    <property type="entry name" value="ALK/LTK-like_GRD"/>
</dbReference>
<keyword evidence="5" id="KW-0812">Transmembrane</keyword>
<dbReference type="EMBL" id="CP001188">
    <property type="protein sequence ID" value="ACK98810.1"/>
    <property type="molecule type" value="Genomic_DNA"/>
</dbReference>
<dbReference type="KEGG" id="bcg:BCG9842_A0011"/>
<evidence type="ECO:0000256" key="6">
    <source>
        <dbReference type="ARBA" id="ARBA00022729"/>
    </source>
</evidence>
<keyword evidence="6" id="KW-0732">Signal</keyword>
<gene>
    <name evidence="17" type="ordered locus">BCG9842_A0011</name>
</gene>
<dbReference type="GO" id="GO:0005886">
    <property type="term" value="C:plasma membrane"/>
    <property type="evidence" value="ECO:0007669"/>
    <property type="project" value="UniProtKB-SubCell"/>
</dbReference>
<evidence type="ECO:0000259" key="16">
    <source>
        <dbReference type="Pfam" id="PF12810"/>
    </source>
</evidence>
<evidence type="ECO:0000256" key="10">
    <source>
        <dbReference type="ARBA" id="ARBA00022989"/>
    </source>
</evidence>
<keyword evidence="10" id="KW-1133">Transmembrane helix</keyword>
<evidence type="ECO:0000256" key="14">
    <source>
        <dbReference type="ARBA" id="ARBA00023170"/>
    </source>
</evidence>
<keyword evidence="13" id="KW-1015">Disulfide bond</keyword>
<evidence type="ECO:0000256" key="11">
    <source>
        <dbReference type="ARBA" id="ARBA00023136"/>
    </source>
</evidence>
<dbReference type="HOGENOM" id="CLU_498438_0_0_9"/>
<dbReference type="AlphaFoldDB" id="B7IZK4"/>
<sequence>MAQVWTFNYTGAEQTFTPPVSGVYKIEVQGAQGGNSSSGGLGGLGALVSGDFTLEGGKPIYVMVGGQGKKVENGSVAGGWNGGGSIVNTSGSAASGGGSSDIRIGGMTLDKRTIVAAGGGGGGYERTKGGGGGTKYGEAGESWNTTWYGGAGAGPVYGGAASNTTTAVTATSGTIGQGGKGIGYSGGGGGGGGGYFGGGGSIISGGGGGSSYNLGSNQLGQNSYRAGNGFVTITLKSEPSLLLIQDGDIIKTYENNTWQNIEGGMNMPTVDEFKQHGMTDLSVIPESSWNQLESDNIKILVLTRDTNINSASVNVTAIPKRQLIMQETDMIFEKPIKSFTLTGTVQNESVLKIIASNDSGTTWTAFNGVSWHPVDISDLDDVKSKGMDIATFNNVRQEAWKPFLSGMKLRLAYYLDLHAVTDTLLIDKLAYETVPVVSNSPKLHSIKIETNSLTIEGRLKELERINAINMAKLNFKSNALLKSEKYKMHDMVIDTCESDSMKIIASSGAGETKQEVAFSNTVELGSGKVSELSLASFTNIKTVEVK</sequence>
<evidence type="ECO:0000256" key="5">
    <source>
        <dbReference type="ARBA" id="ARBA00022692"/>
    </source>
</evidence>
<keyword evidence="4" id="KW-0808">Transferase</keyword>
<evidence type="ECO:0000256" key="8">
    <source>
        <dbReference type="ARBA" id="ARBA00022777"/>
    </source>
</evidence>
<name>B7IZK4_BACC2</name>
<keyword evidence="3" id="KW-1003">Cell membrane</keyword>
<evidence type="ECO:0000256" key="12">
    <source>
        <dbReference type="ARBA" id="ARBA00023137"/>
    </source>
</evidence>
<keyword evidence="14" id="KW-0675">Receptor</keyword>
<dbReference type="Pfam" id="PF12810">
    <property type="entry name" value="ALK_LTK_GRD"/>
    <property type="match status" value="1"/>
</dbReference>
<evidence type="ECO:0000256" key="15">
    <source>
        <dbReference type="ARBA" id="ARBA00023180"/>
    </source>
</evidence>
<dbReference type="GO" id="GO:0004714">
    <property type="term" value="F:transmembrane receptor protein tyrosine kinase activity"/>
    <property type="evidence" value="ECO:0007669"/>
    <property type="project" value="UniProtKB-EC"/>
</dbReference>
<evidence type="ECO:0000256" key="2">
    <source>
        <dbReference type="ARBA" id="ARBA00011902"/>
    </source>
</evidence>
<keyword evidence="11" id="KW-0472">Membrane</keyword>
<accession>B7IZK4</accession>
<dbReference type="Proteomes" id="UP000006744">
    <property type="component" value="Plasmid pG9842_140"/>
</dbReference>
<keyword evidence="15" id="KW-0325">Glycoprotein</keyword>
<evidence type="ECO:0000256" key="7">
    <source>
        <dbReference type="ARBA" id="ARBA00022741"/>
    </source>
</evidence>
<reference evidence="17 18" key="1">
    <citation type="submission" date="2008-10" db="EMBL/GenBank/DDBJ databases">
        <title>Genome sequence of Bacillus cereus G9842.</title>
        <authorList>
            <person name="Dodson R.J."/>
            <person name="Durkin A.S."/>
            <person name="Rosovitz M.J."/>
            <person name="Rasko D.A."/>
            <person name="Hoffmaster A."/>
            <person name="Ravel J."/>
            <person name="Sutton G."/>
        </authorList>
    </citation>
    <scope>NUCLEOTIDE SEQUENCE [LARGE SCALE GENOMIC DNA]</scope>
    <source>
        <strain evidence="17 18">G9842</strain>
        <plasmid evidence="17 18">pG9842_140</plasmid>
    </source>
</reference>
<geneLocation type="plasmid" evidence="17 18">
    <name>pG9842_140</name>
</geneLocation>
<evidence type="ECO:0000256" key="3">
    <source>
        <dbReference type="ARBA" id="ARBA00022475"/>
    </source>
</evidence>
<protein>
    <recommendedName>
        <fullName evidence="2">receptor protein-tyrosine kinase</fullName>
        <ecNumber evidence="2">2.7.10.1</ecNumber>
    </recommendedName>
</protein>